<gene>
    <name evidence="3" type="ORF">EDX97_01425</name>
    <name evidence="4" type="ORF">EDX97_01905</name>
    <name evidence="2" type="ORF">EDX97_06855</name>
    <name evidence="1" type="ORF">EDX97_10935</name>
</gene>
<proteinExistence type="predicted"/>
<evidence type="ECO:0000313" key="2">
    <source>
        <dbReference type="EMBL" id="RNM30499.1"/>
    </source>
</evidence>
<dbReference type="EMBL" id="RJQC01000002">
    <property type="protein sequence ID" value="RNM30499.1"/>
    <property type="molecule type" value="Genomic_DNA"/>
</dbReference>
<comment type="caution">
    <text evidence="4">The sequence shown here is derived from an EMBL/GenBank/DDBJ whole genome shotgun (WGS) entry which is preliminary data.</text>
</comment>
<evidence type="ECO:0000313" key="1">
    <source>
        <dbReference type="EMBL" id="RNM29138.1"/>
    </source>
</evidence>
<dbReference type="RefSeq" id="WP_128519420.1">
    <property type="nucleotide sequence ID" value="NZ_CAUWBR010000060.1"/>
</dbReference>
<accession>A0A3N0I343</accession>
<reference evidence="4 5" key="1">
    <citation type="submission" date="2018-11" db="EMBL/GenBank/DDBJ databases">
        <title>Clostridium sp. nov., a member of the family Erysipelotrichaceae isolated from pig faeces.</title>
        <authorList>
            <person name="Chang Y.-H."/>
        </authorList>
    </citation>
    <scope>NUCLEOTIDE SEQUENCE [LARGE SCALE GENOMIC DNA]</scope>
    <source>
        <strain evidence="4 5">YH-panp20</strain>
    </source>
</reference>
<evidence type="ECO:0000313" key="4">
    <source>
        <dbReference type="EMBL" id="RNM31337.1"/>
    </source>
</evidence>
<sequence>MFVRVIPNNKGKKMTYFCDLVESFRDENGVSKHRVVVKLGQFDAKHLPYLRAAFAKDPEATFLKEKVKYTKQ</sequence>
<dbReference type="EMBL" id="RJQC01000001">
    <property type="protein sequence ID" value="RNM31254.1"/>
    <property type="molecule type" value="Genomic_DNA"/>
</dbReference>
<dbReference type="EMBL" id="RJQC01000001">
    <property type="protein sequence ID" value="RNM31337.1"/>
    <property type="molecule type" value="Genomic_DNA"/>
</dbReference>
<name>A0A3N0I343_9FIRM</name>
<dbReference type="OrthoDB" id="9767746at2"/>
<dbReference type="Proteomes" id="UP000276568">
    <property type="component" value="Unassembled WGS sequence"/>
</dbReference>
<dbReference type="EMBL" id="RJQC01000005">
    <property type="protein sequence ID" value="RNM29138.1"/>
    <property type="molecule type" value="Genomic_DNA"/>
</dbReference>
<organism evidence="4 5">
    <name type="scientific">Absicoccus porci</name>
    <dbReference type="NCBI Taxonomy" id="2486576"/>
    <lineage>
        <taxon>Bacteria</taxon>
        <taxon>Bacillati</taxon>
        <taxon>Bacillota</taxon>
        <taxon>Erysipelotrichia</taxon>
        <taxon>Erysipelotrichales</taxon>
        <taxon>Erysipelotrichaceae</taxon>
        <taxon>Absicoccus</taxon>
    </lineage>
</organism>
<protein>
    <submittedName>
        <fullName evidence="4">Uncharacterized protein</fullName>
    </submittedName>
</protein>
<evidence type="ECO:0000313" key="3">
    <source>
        <dbReference type="EMBL" id="RNM31254.1"/>
    </source>
</evidence>
<dbReference type="AlphaFoldDB" id="A0A3N0I343"/>
<evidence type="ECO:0000313" key="5">
    <source>
        <dbReference type="Proteomes" id="UP000276568"/>
    </source>
</evidence>
<keyword evidence="5" id="KW-1185">Reference proteome</keyword>